<proteinExistence type="predicted"/>
<dbReference type="AlphaFoldDB" id="W7FET0"/>
<evidence type="ECO:0000313" key="3">
    <source>
        <dbReference type="Proteomes" id="UP000030688"/>
    </source>
</evidence>
<reference evidence="3" key="1">
    <citation type="submission" date="2007-11" db="EMBL/GenBank/DDBJ databases">
        <authorList>
            <consortium name="The Broad Institute Genome Sequencing Platform"/>
            <person name="Volkman S.K."/>
            <person name="Daily J.P."/>
            <person name="Sarr O."/>
            <person name="Ndiaye D."/>
            <person name="Ndir O."/>
            <person name="Mboup S."/>
            <person name="Lukens A."/>
            <person name="Stange-Thomann N."/>
            <person name="Mauceli E."/>
            <person name="Gnerre S."/>
            <person name="Jaffe D."/>
            <person name="Zainoun J."/>
            <person name="Wiegand R.C."/>
            <person name="Birren B."/>
            <person name="Galagan J."/>
            <person name="Lander E."/>
            <person name="Wirth D.F."/>
        </authorList>
    </citation>
    <scope>NUCLEOTIDE SEQUENCE [LARGE SCALE GENOMIC DNA]</scope>
    <source>
        <strain evidence="3">7G8</strain>
    </source>
</reference>
<gene>
    <name evidence="2" type="ORF">PFBG_02901</name>
</gene>
<dbReference type="OrthoDB" id="387578at2759"/>
<feature type="transmembrane region" description="Helical" evidence="1">
    <location>
        <begin position="119"/>
        <end position="137"/>
    </location>
</feature>
<evidence type="ECO:0000313" key="2">
    <source>
        <dbReference type="EMBL" id="EUR71875.1"/>
    </source>
</evidence>
<keyword evidence="1" id="KW-0472">Membrane</keyword>
<sequence length="168" mass="19728">MTNMAIPNVSQNILPIMDNSIPKMEEKHTPINNEIQYNKNNEDIHIPDDIKNDFMKLLKNVVSLNSKNNLYKSQHEHLKEDEKNKHSENPALYNKLFYGQDIHNNSSFFNKIINHIKKYLMYYIIGVIVFFSLALVMQSSDVSNKKKIKNDVKKDKNNISNYTRDIKV</sequence>
<dbReference type="Proteomes" id="UP000030688">
    <property type="component" value="Unassembled WGS sequence"/>
</dbReference>
<organism evidence="2 3">
    <name type="scientific">Plasmodium falciparum (isolate 7G8)</name>
    <dbReference type="NCBI Taxonomy" id="57266"/>
    <lineage>
        <taxon>Eukaryota</taxon>
        <taxon>Sar</taxon>
        <taxon>Alveolata</taxon>
        <taxon>Apicomplexa</taxon>
        <taxon>Aconoidasida</taxon>
        <taxon>Haemosporida</taxon>
        <taxon>Plasmodiidae</taxon>
        <taxon>Plasmodium</taxon>
        <taxon>Plasmodium (Laverania)</taxon>
    </lineage>
</organism>
<protein>
    <submittedName>
        <fullName evidence="2">Uncharacterized protein</fullName>
    </submittedName>
</protein>
<keyword evidence="1" id="KW-0812">Transmembrane</keyword>
<dbReference type="EMBL" id="KE123619">
    <property type="protein sequence ID" value="EUR71875.1"/>
    <property type="molecule type" value="Genomic_DNA"/>
</dbReference>
<keyword evidence="1" id="KW-1133">Transmembrane helix</keyword>
<name>W7FET0_PLAF8</name>
<evidence type="ECO:0000256" key="1">
    <source>
        <dbReference type="SAM" id="Phobius"/>
    </source>
</evidence>
<accession>W7FET0</accession>
<reference evidence="2 3" key="2">
    <citation type="submission" date="2013-02" db="EMBL/GenBank/DDBJ databases">
        <title>The Genome Sequence of Plasmodium falciparum 7G8.</title>
        <authorList>
            <consortium name="The Broad Institute Genome Sequencing Platform"/>
            <consortium name="The Broad Institute Genome Sequencing Center for Infectious Disease"/>
            <person name="Neafsey D."/>
            <person name="Cheeseman I."/>
            <person name="Volkman S."/>
            <person name="Adams J."/>
            <person name="Walker B."/>
            <person name="Young S.K."/>
            <person name="Zeng Q."/>
            <person name="Gargeya S."/>
            <person name="Fitzgerald M."/>
            <person name="Haas B."/>
            <person name="Abouelleil A."/>
            <person name="Alvarado L."/>
            <person name="Arachchi H.M."/>
            <person name="Berlin A.M."/>
            <person name="Chapman S.B."/>
            <person name="Dewar J."/>
            <person name="Goldberg J."/>
            <person name="Griggs A."/>
            <person name="Gujja S."/>
            <person name="Hansen M."/>
            <person name="Howarth C."/>
            <person name="Imamovic A."/>
            <person name="Larimer J."/>
            <person name="McCowan C."/>
            <person name="Murphy C."/>
            <person name="Neiman D."/>
            <person name="Pearson M."/>
            <person name="Priest M."/>
            <person name="Roberts A."/>
            <person name="Saif S."/>
            <person name="Shea T."/>
            <person name="Sisk P."/>
            <person name="Sykes S."/>
            <person name="Wortman J."/>
            <person name="Nusbaum C."/>
            <person name="Birren B."/>
        </authorList>
    </citation>
    <scope>NUCLEOTIDE SEQUENCE [LARGE SCALE GENOMIC DNA]</scope>
    <source>
        <strain evidence="2 3">7G8</strain>
    </source>
</reference>